<dbReference type="EMBL" id="JAWPEI010000006">
    <property type="protein sequence ID" value="KAK4723973.1"/>
    <property type="molecule type" value="Genomic_DNA"/>
</dbReference>
<comment type="caution">
    <text evidence="2">The sequence shown here is derived from an EMBL/GenBank/DDBJ whole genome shotgun (WGS) entry which is preliminary data.</text>
</comment>
<feature type="region of interest" description="Disordered" evidence="1">
    <location>
        <begin position="76"/>
        <end position="97"/>
    </location>
</feature>
<name>A0AAV9LFE9_9SOLN</name>
<dbReference type="AlphaFoldDB" id="A0AAV9LFE9"/>
<keyword evidence="3" id="KW-1185">Reference proteome</keyword>
<sequence length="282" mass="31871">MSQLPSLPRNVLGTPNEIDSIDFYLSPELLSQMKSSTSLLVEANETSCPTSLSHINLNNPAPHCQPVSLENTEPIFDRTPEVGLPPPSDSDDTDEDNTPLRWVVQKRMVPVIMKGKEKAVEETPRRKPFTRATNKKFMGDAMKSNITTTEENRRRRKACNLKIDILGEGLVVVQNEQSENDIESEDIPLAKIQRQREEQEKEKGKGKFGKSSDLFVQGRKRNGKEDTKQDIVNNMHVQKVLGGRVFDPLILKKPGMNSLADLVEIQSWTHLFMTKSPIMHED</sequence>
<reference evidence="2 3" key="1">
    <citation type="submission" date="2023-10" db="EMBL/GenBank/DDBJ databases">
        <title>Genome-Wide Identification Analysis in wild type Solanum Pinnatisectum Reveals Some Genes Defensing Phytophthora Infestans.</title>
        <authorList>
            <person name="Sun C."/>
        </authorList>
    </citation>
    <scope>NUCLEOTIDE SEQUENCE [LARGE SCALE GENOMIC DNA]</scope>
    <source>
        <strain evidence="2">LQN</strain>
        <tissue evidence="2">Leaf</tissue>
    </source>
</reference>
<evidence type="ECO:0000313" key="2">
    <source>
        <dbReference type="EMBL" id="KAK4723973.1"/>
    </source>
</evidence>
<gene>
    <name evidence="2" type="ORF">R3W88_026752</name>
</gene>
<evidence type="ECO:0000256" key="1">
    <source>
        <dbReference type="SAM" id="MobiDB-lite"/>
    </source>
</evidence>
<organism evidence="2 3">
    <name type="scientific">Solanum pinnatisectum</name>
    <name type="common">tansyleaf nightshade</name>
    <dbReference type="NCBI Taxonomy" id="50273"/>
    <lineage>
        <taxon>Eukaryota</taxon>
        <taxon>Viridiplantae</taxon>
        <taxon>Streptophyta</taxon>
        <taxon>Embryophyta</taxon>
        <taxon>Tracheophyta</taxon>
        <taxon>Spermatophyta</taxon>
        <taxon>Magnoliopsida</taxon>
        <taxon>eudicotyledons</taxon>
        <taxon>Gunneridae</taxon>
        <taxon>Pentapetalae</taxon>
        <taxon>asterids</taxon>
        <taxon>lamiids</taxon>
        <taxon>Solanales</taxon>
        <taxon>Solanaceae</taxon>
        <taxon>Solanoideae</taxon>
        <taxon>Solaneae</taxon>
        <taxon>Solanum</taxon>
    </lineage>
</organism>
<evidence type="ECO:0000313" key="3">
    <source>
        <dbReference type="Proteomes" id="UP001311915"/>
    </source>
</evidence>
<dbReference type="Proteomes" id="UP001311915">
    <property type="component" value="Unassembled WGS sequence"/>
</dbReference>
<accession>A0AAV9LFE9</accession>
<proteinExistence type="predicted"/>
<protein>
    <submittedName>
        <fullName evidence="2">Uncharacterized protein</fullName>
    </submittedName>
</protein>